<accession>A0ABP8FMG8</accession>
<protein>
    <recommendedName>
        <fullName evidence="1">SnoaL-like domain-containing protein</fullName>
    </recommendedName>
</protein>
<keyword evidence="3" id="KW-1185">Reference proteome</keyword>
<sequence length="114" mass="12816">MEGYNRFDVAKMVLHFDEDIVFENLSNGEVNMSLQGIEAFKKQAEQATAYFSSRKQTPITFQHQDGQTEVALDYQAVLAMDFPTGQKKGDELKLQGKSVFTFSGDKVVKLVDIS</sequence>
<evidence type="ECO:0000313" key="3">
    <source>
        <dbReference type="Proteomes" id="UP001501844"/>
    </source>
</evidence>
<feature type="domain" description="SnoaL-like" evidence="1">
    <location>
        <begin position="2"/>
        <end position="109"/>
    </location>
</feature>
<evidence type="ECO:0000259" key="1">
    <source>
        <dbReference type="Pfam" id="PF12680"/>
    </source>
</evidence>
<dbReference type="InterPro" id="IPR037401">
    <property type="entry name" value="SnoaL-like"/>
</dbReference>
<dbReference type="InterPro" id="IPR032710">
    <property type="entry name" value="NTF2-like_dom_sf"/>
</dbReference>
<comment type="caution">
    <text evidence="2">The sequence shown here is derived from an EMBL/GenBank/DDBJ whole genome shotgun (WGS) entry which is preliminary data.</text>
</comment>
<evidence type="ECO:0000313" key="2">
    <source>
        <dbReference type="EMBL" id="GAA4307247.1"/>
    </source>
</evidence>
<gene>
    <name evidence="2" type="ORF">GCM10023183_23040</name>
</gene>
<organism evidence="2 3">
    <name type="scientific">Nibribacter koreensis</name>
    <dbReference type="NCBI Taxonomy" id="1084519"/>
    <lineage>
        <taxon>Bacteria</taxon>
        <taxon>Pseudomonadati</taxon>
        <taxon>Bacteroidota</taxon>
        <taxon>Cytophagia</taxon>
        <taxon>Cytophagales</taxon>
        <taxon>Hymenobacteraceae</taxon>
        <taxon>Nibribacter</taxon>
    </lineage>
</organism>
<dbReference type="Proteomes" id="UP001501844">
    <property type="component" value="Unassembled WGS sequence"/>
</dbReference>
<dbReference type="Gene3D" id="3.10.450.50">
    <property type="match status" value="1"/>
</dbReference>
<dbReference type="SUPFAM" id="SSF54427">
    <property type="entry name" value="NTF2-like"/>
    <property type="match status" value="1"/>
</dbReference>
<reference evidence="3" key="1">
    <citation type="journal article" date="2019" name="Int. J. Syst. Evol. Microbiol.">
        <title>The Global Catalogue of Microorganisms (GCM) 10K type strain sequencing project: providing services to taxonomists for standard genome sequencing and annotation.</title>
        <authorList>
            <consortium name="The Broad Institute Genomics Platform"/>
            <consortium name="The Broad Institute Genome Sequencing Center for Infectious Disease"/>
            <person name="Wu L."/>
            <person name="Ma J."/>
        </authorList>
    </citation>
    <scope>NUCLEOTIDE SEQUENCE [LARGE SCALE GENOMIC DNA]</scope>
    <source>
        <strain evidence="3">JCM 17917</strain>
    </source>
</reference>
<dbReference type="Pfam" id="PF12680">
    <property type="entry name" value="SnoaL_2"/>
    <property type="match status" value="1"/>
</dbReference>
<name>A0ABP8FMG8_9BACT</name>
<dbReference type="EMBL" id="BAABGX010000002">
    <property type="protein sequence ID" value="GAA4307247.1"/>
    <property type="molecule type" value="Genomic_DNA"/>
</dbReference>
<proteinExistence type="predicted"/>